<dbReference type="EMBL" id="AAOH01000001">
    <property type="protein sequence ID" value="EAR30301.1"/>
    <property type="molecule type" value="Genomic_DNA"/>
</dbReference>
<dbReference type="Proteomes" id="UP000006201">
    <property type="component" value="Unassembled WGS sequence"/>
</dbReference>
<reference evidence="2 3" key="1">
    <citation type="submission" date="2006-02" db="EMBL/GenBank/DDBJ databases">
        <authorList>
            <person name="Moran M.A."/>
            <person name="Kjelleberg S."/>
            <person name="Egan S."/>
            <person name="Saunders N."/>
            <person name="Thomas T."/>
            <person name="Ferriera S."/>
            <person name="Johnson J."/>
            <person name="Kravitz S."/>
            <person name="Halpern A."/>
            <person name="Remington K."/>
            <person name="Beeson K."/>
            <person name="Tran B."/>
            <person name="Rogers Y.-H."/>
            <person name="Friedman R."/>
            <person name="Venter J.C."/>
        </authorList>
    </citation>
    <scope>NUCLEOTIDE SEQUENCE [LARGE SCALE GENOMIC DNA]</scope>
    <source>
        <strain evidence="2 3">D2</strain>
    </source>
</reference>
<name>A4C419_9GAMM</name>
<keyword evidence="1" id="KW-0732">Signal</keyword>
<evidence type="ECO:0000313" key="3">
    <source>
        <dbReference type="Proteomes" id="UP000006201"/>
    </source>
</evidence>
<gene>
    <name evidence="2" type="ORF">PTD2_01991</name>
</gene>
<comment type="caution">
    <text evidence="2">The sequence shown here is derived from an EMBL/GenBank/DDBJ whole genome shotgun (WGS) entry which is preliminary data.</text>
</comment>
<dbReference type="STRING" id="87626.PTD2_01991"/>
<dbReference type="AlphaFoldDB" id="A4C419"/>
<dbReference type="HOGENOM" id="CLU_2957273_0_0_6"/>
<organism evidence="2 3">
    <name type="scientific">Pseudoalteromonas tunicata D2</name>
    <dbReference type="NCBI Taxonomy" id="87626"/>
    <lineage>
        <taxon>Bacteria</taxon>
        <taxon>Pseudomonadati</taxon>
        <taxon>Pseudomonadota</taxon>
        <taxon>Gammaproteobacteria</taxon>
        <taxon>Alteromonadales</taxon>
        <taxon>Pseudoalteromonadaceae</taxon>
        <taxon>Pseudoalteromonas</taxon>
    </lineage>
</organism>
<feature type="signal peptide" evidence="1">
    <location>
        <begin position="1"/>
        <end position="18"/>
    </location>
</feature>
<protein>
    <submittedName>
        <fullName evidence="2">Uncharacterized protein</fullName>
    </submittedName>
</protein>
<dbReference type="RefSeq" id="WP_009836600.1">
    <property type="nucleotide sequence ID" value="NZ_AAOH01000001.1"/>
</dbReference>
<evidence type="ECO:0000313" key="2">
    <source>
        <dbReference type="EMBL" id="EAR30301.1"/>
    </source>
</evidence>
<feature type="chain" id="PRO_5002665658" evidence="1">
    <location>
        <begin position="19"/>
        <end position="59"/>
    </location>
</feature>
<evidence type="ECO:0000256" key="1">
    <source>
        <dbReference type="SAM" id="SignalP"/>
    </source>
</evidence>
<keyword evidence="3" id="KW-1185">Reference proteome</keyword>
<proteinExistence type="predicted"/>
<sequence length="59" mass="6566">MKILLLLATFFMSQKVFASITYCEIAFSNGTEASYVSGLYKDAEIVIELGPEIEKSLKI</sequence>
<accession>A4C419</accession>